<dbReference type="OrthoDB" id="7419255at2"/>
<evidence type="ECO:0000313" key="1">
    <source>
        <dbReference type="EMBL" id="AOH84774.1"/>
    </source>
</evidence>
<gene>
    <name evidence="1" type="ORF">AWL63_13170</name>
</gene>
<dbReference type="Proteomes" id="UP000094256">
    <property type="component" value="Chromosome"/>
</dbReference>
<accession>A0A1B3ZBF9</accession>
<name>A0A1B3ZBF9_9SPHN</name>
<evidence type="ECO:0000313" key="2">
    <source>
        <dbReference type="Proteomes" id="UP000094256"/>
    </source>
</evidence>
<evidence type="ECO:0008006" key="3">
    <source>
        <dbReference type="Google" id="ProtNLM"/>
    </source>
</evidence>
<dbReference type="EMBL" id="CP014168">
    <property type="protein sequence ID" value="AOH84774.1"/>
    <property type="molecule type" value="Genomic_DNA"/>
</dbReference>
<dbReference type="SUPFAM" id="SSF88713">
    <property type="entry name" value="Glycoside hydrolase/deacetylase"/>
    <property type="match status" value="1"/>
</dbReference>
<dbReference type="CDD" id="cd10933">
    <property type="entry name" value="CE4_u9"/>
    <property type="match status" value="1"/>
</dbReference>
<organism evidence="1 2">
    <name type="scientific">Sphingomonas panacis</name>
    <dbReference type="NCBI Taxonomy" id="1560345"/>
    <lineage>
        <taxon>Bacteria</taxon>
        <taxon>Pseudomonadati</taxon>
        <taxon>Pseudomonadota</taxon>
        <taxon>Alphaproteobacteria</taxon>
        <taxon>Sphingomonadales</taxon>
        <taxon>Sphingomonadaceae</taxon>
        <taxon>Sphingomonas</taxon>
    </lineage>
</organism>
<dbReference type="InterPro" id="IPR011330">
    <property type="entry name" value="Glyco_hydro/deAcase_b/a-brl"/>
</dbReference>
<proteinExistence type="predicted"/>
<reference evidence="1 2" key="1">
    <citation type="submission" date="2016-01" db="EMBL/GenBank/DDBJ databases">
        <title>Complete genome and mega plasmid sequence of Sphingomonas panacis DCY99 elicits systemic resistance in rice to Xanthomonas oryzae.</title>
        <authorList>
            <person name="Kim Y.J."/>
            <person name="Yang D.C."/>
            <person name="Sing P."/>
        </authorList>
    </citation>
    <scope>NUCLEOTIDE SEQUENCE [LARGE SCALE GENOMIC DNA]</scope>
    <source>
        <strain evidence="1 2">DCY99</strain>
    </source>
</reference>
<protein>
    <recommendedName>
        <fullName evidence="3">Polysaccharide deacetylase</fullName>
    </recommendedName>
</protein>
<dbReference type="RefSeq" id="WP_069205326.1">
    <property type="nucleotide sequence ID" value="NZ_CP014168.1"/>
</dbReference>
<sequence length="320" mass="34655">MAEVLVTIDTELSSRLHRHGASLADNLDRSIAGRVGDAAYGVGWQMDELERAGLKGVFFVDPMPALAHGPDFLAPMIAPMLSRGHEVQLHIHTEWLEWAAHAPVGGLRRNIGDFELAEQITLLTLARDLLTAAGAPRPTAFRAGNYGADDRTLAALATLGMTWDSSVNIGCPDDSCRISRKTHAPVDVGGVAELPVSGLLDRPGHFRPAQICALSAWEMRAALRHAATGDDPFVIVTHSFEMLSRDRRRPNRMVMRRFRAMCEAIAAHPGLRSAGFRDLDPVAVLAKAKAAKPLLAANRVRTAGRMVEQAIATALYERAA</sequence>
<dbReference type="STRING" id="1560345.AWL63_13170"/>
<dbReference type="AlphaFoldDB" id="A0A1B3ZBF9"/>
<keyword evidence="2" id="KW-1185">Reference proteome</keyword>
<dbReference type="Gene3D" id="3.20.20.370">
    <property type="entry name" value="Glycoside hydrolase/deacetylase"/>
    <property type="match status" value="1"/>
</dbReference>
<dbReference type="KEGG" id="span:AWL63_13170"/>
<dbReference type="GO" id="GO:0005975">
    <property type="term" value="P:carbohydrate metabolic process"/>
    <property type="evidence" value="ECO:0007669"/>
    <property type="project" value="InterPro"/>
</dbReference>